<dbReference type="AlphaFoldDB" id="A0A5B7I7F4"/>
<dbReference type="EMBL" id="VSRR010046958">
    <property type="protein sequence ID" value="MPC77866.1"/>
    <property type="molecule type" value="Genomic_DNA"/>
</dbReference>
<name>A0A5B7I7F4_PORTR</name>
<proteinExistence type="predicted"/>
<accession>A0A5B7I7F4</accession>
<sequence length="126" mass="14487">MDAVLPSFTLTHTHSLFQRHVADGWLRYTPLQYTMGRRRGRRRCCPRNTYEYRLPRVSLHDGDVAELSLQRLLRRTLSSLSICLAGSSCAPNTLTPWISRLRKTKILAEAQSAQTLKINTNKSFLQ</sequence>
<gene>
    <name evidence="1" type="ORF">E2C01_072335</name>
</gene>
<dbReference type="Proteomes" id="UP000324222">
    <property type="component" value="Unassembled WGS sequence"/>
</dbReference>
<reference evidence="1 2" key="1">
    <citation type="submission" date="2019-05" db="EMBL/GenBank/DDBJ databases">
        <title>Another draft genome of Portunus trituberculatus and its Hox gene families provides insights of decapod evolution.</title>
        <authorList>
            <person name="Jeong J.-H."/>
            <person name="Song I."/>
            <person name="Kim S."/>
            <person name="Choi T."/>
            <person name="Kim D."/>
            <person name="Ryu S."/>
            <person name="Kim W."/>
        </authorList>
    </citation>
    <scope>NUCLEOTIDE SEQUENCE [LARGE SCALE GENOMIC DNA]</scope>
    <source>
        <tissue evidence="1">Muscle</tissue>
    </source>
</reference>
<comment type="caution">
    <text evidence="1">The sequence shown here is derived from an EMBL/GenBank/DDBJ whole genome shotgun (WGS) entry which is preliminary data.</text>
</comment>
<protein>
    <submittedName>
        <fullName evidence="1">Uncharacterized protein</fullName>
    </submittedName>
</protein>
<evidence type="ECO:0000313" key="2">
    <source>
        <dbReference type="Proteomes" id="UP000324222"/>
    </source>
</evidence>
<organism evidence="1 2">
    <name type="scientific">Portunus trituberculatus</name>
    <name type="common">Swimming crab</name>
    <name type="synonym">Neptunus trituberculatus</name>
    <dbReference type="NCBI Taxonomy" id="210409"/>
    <lineage>
        <taxon>Eukaryota</taxon>
        <taxon>Metazoa</taxon>
        <taxon>Ecdysozoa</taxon>
        <taxon>Arthropoda</taxon>
        <taxon>Crustacea</taxon>
        <taxon>Multicrustacea</taxon>
        <taxon>Malacostraca</taxon>
        <taxon>Eumalacostraca</taxon>
        <taxon>Eucarida</taxon>
        <taxon>Decapoda</taxon>
        <taxon>Pleocyemata</taxon>
        <taxon>Brachyura</taxon>
        <taxon>Eubrachyura</taxon>
        <taxon>Portunoidea</taxon>
        <taxon>Portunidae</taxon>
        <taxon>Portuninae</taxon>
        <taxon>Portunus</taxon>
    </lineage>
</organism>
<keyword evidence="2" id="KW-1185">Reference proteome</keyword>
<evidence type="ECO:0000313" key="1">
    <source>
        <dbReference type="EMBL" id="MPC77866.1"/>
    </source>
</evidence>